<dbReference type="EMBL" id="PGVA01000045">
    <property type="protein sequence ID" value="PLR80693.1"/>
    <property type="molecule type" value="Genomic_DNA"/>
</dbReference>
<dbReference type="Pfam" id="PF03845">
    <property type="entry name" value="Spore_permease"/>
    <property type="match status" value="1"/>
</dbReference>
<dbReference type="NCBIfam" id="TIGR00912">
    <property type="entry name" value="2A0309"/>
    <property type="match status" value="1"/>
</dbReference>
<feature type="transmembrane region" description="Helical" evidence="8">
    <location>
        <begin position="36"/>
        <end position="57"/>
    </location>
</feature>
<feature type="transmembrane region" description="Helical" evidence="8">
    <location>
        <begin position="336"/>
        <end position="359"/>
    </location>
</feature>
<evidence type="ECO:0000256" key="6">
    <source>
        <dbReference type="ARBA" id="ARBA00022989"/>
    </source>
</evidence>
<evidence type="ECO:0000256" key="1">
    <source>
        <dbReference type="ARBA" id="ARBA00004141"/>
    </source>
</evidence>
<dbReference type="Proteomes" id="UP000234951">
    <property type="component" value="Unassembled WGS sequence"/>
</dbReference>
<comment type="subcellular location">
    <subcellularLocation>
        <location evidence="1">Membrane</location>
        <topology evidence="1">Multi-pass membrane protein</topology>
    </subcellularLocation>
</comment>
<evidence type="ECO:0000256" key="2">
    <source>
        <dbReference type="ARBA" id="ARBA00007998"/>
    </source>
</evidence>
<keyword evidence="6 8" id="KW-1133">Transmembrane helix</keyword>
<evidence type="ECO:0000313" key="11">
    <source>
        <dbReference type="Proteomes" id="UP000234951"/>
    </source>
</evidence>
<dbReference type="PANTHER" id="PTHR34975">
    <property type="entry name" value="SPORE GERMINATION PROTEIN A2"/>
    <property type="match status" value="1"/>
</dbReference>
<feature type="transmembrane region" description="Helical" evidence="8">
    <location>
        <begin position="115"/>
        <end position="131"/>
    </location>
</feature>
<comment type="similarity">
    <text evidence="2">Belongs to the amino acid-polyamine-organocation (APC) superfamily. Spore germination protein (SGP) (TC 2.A.3.9) family.</text>
</comment>
<evidence type="ECO:0000256" key="7">
    <source>
        <dbReference type="ARBA" id="ARBA00023136"/>
    </source>
</evidence>
<dbReference type="EMBL" id="PGVD01000086">
    <property type="protein sequence ID" value="PLR89110.1"/>
    <property type="molecule type" value="Genomic_DNA"/>
</dbReference>
<gene>
    <name evidence="9" type="ORF">CU635_17570</name>
    <name evidence="10" type="ORF">CVD25_21720</name>
</gene>
<dbReference type="Proteomes" id="UP000235114">
    <property type="component" value="Unassembled WGS sequence"/>
</dbReference>
<keyword evidence="3" id="KW-0813">Transport</keyword>
<dbReference type="GO" id="GO:0009847">
    <property type="term" value="P:spore germination"/>
    <property type="evidence" value="ECO:0007669"/>
    <property type="project" value="InterPro"/>
</dbReference>
<feature type="transmembrane region" description="Helical" evidence="8">
    <location>
        <begin position="269"/>
        <end position="291"/>
    </location>
</feature>
<feature type="transmembrane region" description="Helical" evidence="8">
    <location>
        <begin position="77"/>
        <end position="95"/>
    </location>
</feature>
<reference evidence="10 12" key="2">
    <citation type="submission" date="2017-12" db="EMBL/GenBank/DDBJ databases">
        <title>Comparative Functional Genomics of Dry Heat Resistant strains isolated from the Viking Spacecraft.</title>
        <authorList>
            <person name="Seuylemezian A."/>
            <person name="Cooper K."/>
            <person name="Vaishampayan P."/>
        </authorList>
    </citation>
    <scope>NUCLEOTIDE SEQUENCE [LARGE SCALE GENOMIC DNA]</scope>
    <source>
        <strain evidence="10 12">ATCC 29669</strain>
    </source>
</reference>
<dbReference type="OrthoDB" id="1891864at2"/>
<evidence type="ECO:0000256" key="4">
    <source>
        <dbReference type="ARBA" id="ARBA00022544"/>
    </source>
</evidence>
<organism evidence="9 11">
    <name type="scientific">Bacillus canaveralius</name>
    <dbReference type="NCBI Taxonomy" id="1403243"/>
    <lineage>
        <taxon>Bacteria</taxon>
        <taxon>Bacillati</taxon>
        <taxon>Bacillota</taxon>
        <taxon>Bacilli</taxon>
        <taxon>Bacillales</taxon>
        <taxon>Bacillaceae</taxon>
        <taxon>Bacillus</taxon>
    </lineage>
</organism>
<evidence type="ECO:0000256" key="5">
    <source>
        <dbReference type="ARBA" id="ARBA00022692"/>
    </source>
</evidence>
<sequence>MEKVQISPSQLFALIFLFELGSAVVVGLGMQAKQDAWLAVLFGMTGGLLIFLVYRYLFRHYPNLPLTSYIPKILGKWIGYPVTFLYIVYFVYLAARVLRDFSDLLLTSTFRETPMLAISATMIALSVYGITKGIETLARTGEILFGFMIVLIAFGFFFLFASGVVKFENLVPVLDNGWKPVLTTAFPQTLTFPFGEMIVFAMLLPFLNKPKMEIKIGLSALTVSGLLLALTAAINIAVLGPYIASTSMFPLLKTVQKINIADFIQRLDAIVISMLIIGGFFKIVIFFYAAVKGIEDLFKVAKHRYIIISSVGLIILTGSIYMASNFPEHLEVGLKIVPIYLHLPFQIGIPLLLLIVVLIRKHFNPRR</sequence>
<dbReference type="InterPro" id="IPR004761">
    <property type="entry name" value="Spore_GerAB"/>
</dbReference>
<keyword evidence="5 8" id="KW-0812">Transmembrane</keyword>
<evidence type="ECO:0000313" key="12">
    <source>
        <dbReference type="Proteomes" id="UP000235114"/>
    </source>
</evidence>
<feature type="transmembrane region" description="Helical" evidence="8">
    <location>
        <begin position="218"/>
        <end position="244"/>
    </location>
</feature>
<feature type="transmembrane region" description="Helical" evidence="8">
    <location>
        <begin position="143"/>
        <end position="165"/>
    </location>
</feature>
<evidence type="ECO:0000313" key="9">
    <source>
        <dbReference type="EMBL" id="PLR80693.1"/>
    </source>
</evidence>
<accession>A0A2N5GIF0</accession>
<keyword evidence="7 8" id="KW-0472">Membrane</keyword>
<reference evidence="9 11" key="1">
    <citation type="submission" date="2017-11" db="EMBL/GenBank/DDBJ databases">
        <title>Comparitive Functional Genomics of Dry Heat Resistant strains isolated from the Viking Spacecraft.</title>
        <authorList>
            <person name="Seuylemezian A."/>
            <person name="Cooper K."/>
            <person name="Vaishampayan P."/>
        </authorList>
    </citation>
    <scope>NUCLEOTIDE SEQUENCE [LARGE SCALE GENOMIC DNA]</scope>
    <source>
        <strain evidence="9 11">M4.6</strain>
    </source>
</reference>
<evidence type="ECO:0000256" key="8">
    <source>
        <dbReference type="SAM" id="Phobius"/>
    </source>
</evidence>
<evidence type="ECO:0000313" key="10">
    <source>
        <dbReference type="EMBL" id="PLR89110.1"/>
    </source>
</evidence>
<feature type="transmembrane region" description="Helical" evidence="8">
    <location>
        <begin position="185"/>
        <end position="206"/>
    </location>
</feature>
<protein>
    <submittedName>
        <fullName evidence="9">Spore gernimation protein KB</fullName>
    </submittedName>
</protein>
<dbReference type="PANTHER" id="PTHR34975:SF2">
    <property type="entry name" value="SPORE GERMINATION PROTEIN A2"/>
    <property type="match status" value="1"/>
</dbReference>
<feature type="transmembrane region" description="Helical" evidence="8">
    <location>
        <begin position="12"/>
        <end position="30"/>
    </location>
</feature>
<comment type="caution">
    <text evidence="9">The sequence shown here is derived from an EMBL/GenBank/DDBJ whole genome shotgun (WGS) entry which is preliminary data.</text>
</comment>
<dbReference type="GO" id="GO:0016020">
    <property type="term" value="C:membrane"/>
    <property type="evidence" value="ECO:0007669"/>
    <property type="project" value="UniProtKB-SubCell"/>
</dbReference>
<keyword evidence="4" id="KW-0309">Germination</keyword>
<evidence type="ECO:0000256" key="3">
    <source>
        <dbReference type="ARBA" id="ARBA00022448"/>
    </source>
</evidence>
<dbReference type="AlphaFoldDB" id="A0A2N5GIF0"/>
<dbReference type="RefSeq" id="WP_101578685.1">
    <property type="nucleotide sequence ID" value="NZ_PGVA01000045.1"/>
</dbReference>
<proteinExistence type="inferred from homology"/>
<keyword evidence="12" id="KW-1185">Reference proteome</keyword>
<feature type="transmembrane region" description="Helical" evidence="8">
    <location>
        <begin position="303"/>
        <end position="324"/>
    </location>
</feature>
<name>A0A2N5GIF0_9BACI</name>